<feature type="region of interest" description="Disordered" evidence="1">
    <location>
        <begin position="16"/>
        <end position="55"/>
    </location>
</feature>
<organism evidence="3 4">
    <name type="scientific">Cladophialophora carrionii CBS 160.54</name>
    <dbReference type="NCBI Taxonomy" id="1279043"/>
    <lineage>
        <taxon>Eukaryota</taxon>
        <taxon>Fungi</taxon>
        <taxon>Dikarya</taxon>
        <taxon>Ascomycota</taxon>
        <taxon>Pezizomycotina</taxon>
        <taxon>Eurotiomycetes</taxon>
        <taxon>Chaetothyriomycetidae</taxon>
        <taxon>Chaetothyriales</taxon>
        <taxon>Herpotrichiellaceae</taxon>
        <taxon>Cladophialophora</taxon>
    </lineage>
</organism>
<evidence type="ECO:0000313" key="4">
    <source>
        <dbReference type="Proteomes" id="UP000030678"/>
    </source>
</evidence>
<gene>
    <name evidence="3" type="ORF">G647_02449</name>
</gene>
<sequence>MPSPVVPMTTTVVEGCPITPTPNANAVVDNNGMGEQQGGPEGGPPDAGDAGNADTPPMTTLTIPCAESISSLEASVTAWSAASAVSASANTNTNHHAPIPYTFPISFPMTSSAAAGPGKLTLNLVVATAPFNFSVPPVPAPSARNATTNATWQGGIKSMTVVPVALTAMNTGAGGASGVAPNATSGAGASVPVQGAKSGAWSIRGGRKNGIRIGTGIPSIYALVASWAVMPLLVSLLMLLVSLVVVTL</sequence>
<evidence type="ECO:0000256" key="2">
    <source>
        <dbReference type="SAM" id="Phobius"/>
    </source>
</evidence>
<accession>V9DFN5</accession>
<feature type="transmembrane region" description="Helical" evidence="2">
    <location>
        <begin position="220"/>
        <end position="246"/>
    </location>
</feature>
<keyword evidence="2" id="KW-0472">Membrane</keyword>
<keyword evidence="2" id="KW-0812">Transmembrane</keyword>
<evidence type="ECO:0000256" key="1">
    <source>
        <dbReference type="SAM" id="MobiDB-lite"/>
    </source>
</evidence>
<name>V9DFN5_9EURO</name>
<dbReference type="VEuPathDB" id="FungiDB:G647_02449"/>
<feature type="compositionally biased region" description="Low complexity" evidence="1">
    <location>
        <begin position="44"/>
        <end position="54"/>
    </location>
</feature>
<dbReference type="AlphaFoldDB" id="V9DFN5"/>
<reference evidence="3 4" key="1">
    <citation type="submission" date="2013-03" db="EMBL/GenBank/DDBJ databases">
        <title>The Genome Sequence of Cladophialophora carrionii CBS 160.54.</title>
        <authorList>
            <consortium name="The Broad Institute Genomics Platform"/>
            <person name="Cuomo C."/>
            <person name="de Hoog S."/>
            <person name="Gorbushina A."/>
            <person name="Walker B."/>
            <person name="Young S.K."/>
            <person name="Zeng Q."/>
            <person name="Gargeya S."/>
            <person name="Fitzgerald M."/>
            <person name="Haas B."/>
            <person name="Abouelleil A."/>
            <person name="Allen A.W."/>
            <person name="Alvarado L."/>
            <person name="Arachchi H.M."/>
            <person name="Berlin A.M."/>
            <person name="Chapman S.B."/>
            <person name="Gainer-Dewar J."/>
            <person name="Goldberg J."/>
            <person name="Griggs A."/>
            <person name="Gujja S."/>
            <person name="Hansen M."/>
            <person name="Howarth C."/>
            <person name="Imamovic A."/>
            <person name="Ireland A."/>
            <person name="Larimer J."/>
            <person name="McCowan C."/>
            <person name="Murphy C."/>
            <person name="Pearson M."/>
            <person name="Poon T.W."/>
            <person name="Priest M."/>
            <person name="Roberts A."/>
            <person name="Saif S."/>
            <person name="Shea T."/>
            <person name="Sisk P."/>
            <person name="Sykes S."/>
            <person name="Wortman J."/>
            <person name="Nusbaum C."/>
            <person name="Birren B."/>
        </authorList>
    </citation>
    <scope>NUCLEOTIDE SEQUENCE [LARGE SCALE GENOMIC DNA]</scope>
    <source>
        <strain evidence="3 4">CBS 160.54</strain>
    </source>
</reference>
<protein>
    <submittedName>
        <fullName evidence="3">Uncharacterized protein</fullName>
    </submittedName>
</protein>
<dbReference type="Proteomes" id="UP000030678">
    <property type="component" value="Unassembled WGS sequence"/>
</dbReference>
<dbReference type="GeneID" id="19980942"/>
<keyword evidence="2" id="KW-1133">Transmembrane helix</keyword>
<proteinExistence type="predicted"/>
<evidence type="ECO:0000313" key="3">
    <source>
        <dbReference type="EMBL" id="ETI25675.1"/>
    </source>
</evidence>
<dbReference type="EMBL" id="KB822703">
    <property type="protein sequence ID" value="ETI25675.1"/>
    <property type="molecule type" value="Genomic_DNA"/>
</dbReference>
<dbReference type="RefSeq" id="XP_008725020.1">
    <property type="nucleotide sequence ID" value="XM_008726798.1"/>
</dbReference>
<dbReference type="HOGENOM" id="CLU_1120058_0_0_1"/>